<organism evidence="1 2">
    <name type="scientific">Clonorchis sinensis</name>
    <name type="common">Chinese liver fluke</name>
    <dbReference type="NCBI Taxonomy" id="79923"/>
    <lineage>
        <taxon>Eukaryota</taxon>
        <taxon>Metazoa</taxon>
        <taxon>Spiralia</taxon>
        <taxon>Lophotrochozoa</taxon>
        <taxon>Platyhelminthes</taxon>
        <taxon>Trematoda</taxon>
        <taxon>Digenea</taxon>
        <taxon>Opisthorchiida</taxon>
        <taxon>Opisthorchiata</taxon>
        <taxon>Opisthorchiidae</taxon>
        <taxon>Clonorchis</taxon>
    </lineage>
</organism>
<reference evidence="1 2" key="1">
    <citation type="journal article" date="2018" name="Biotechnol. Adv.">
        <title>Improved genomic resources and new bioinformatic workflow for the carcinogenic parasite Clonorchis sinensis: Biotechnological implications.</title>
        <authorList>
            <person name="Wang D."/>
            <person name="Korhonen P.K."/>
            <person name="Gasser R.B."/>
            <person name="Young N.D."/>
        </authorList>
    </citation>
    <scope>NUCLEOTIDE SEQUENCE [LARGE SCALE GENOMIC DNA]</scope>
    <source>
        <strain evidence="1">Cs-k2</strain>
    </source>
</reference>
<sequence length="73" mass="8235">MAVRQRSVHVEHLYYAVDDDDALNGKGLTLLGRIPQRSRFTARNQALLWSGFPFHTRLAKSSGRSPVQNQGEL</sequence>
<proteinExistence type="predicted"/>
<name>A0A419Q3T0_CLOSI</name>
<dbReference type="AlphaFoldDB" id="A0A419Q3T0"/>
<dbReference type="EMBL" id="NIRI02000042">
    <property type="protein sequence ID" value="KAG5447927.1"/>
    <property type="molecule type" value="Genomic_DNA"/>
</dbReference>
<accession>A0A419Q3T0</accession>
<evidence type="ECO:0000313" key="1">
    <source>
        <dbReference type="EMBL" id="KAG5447927.1"/>
    </source>
</evidence>
<reference evidence="1 2" key="2">
    <citation type="journal article" date="2021" name="Genomics">
        <title>High-quality reference genome for Clonorchis sinensis.</title>
        <authorList>
            <person name="Young N.D."/>
            <person name="Stroehlein A.J."/>
            <person name="Kinkar L."/>
            <person name="Wang T."/>
            <person name="Sohn W.M."/>
            <person name="Chang B.C.H."/>
            <person name="Kaur P."/>
            <person name="Weisz D."/>
            <person name="Dudchenko O."/>
            <person name="Aiden E.L."/>
            <person name="Korhonen P.K."/>
            <person name="Gasser R.B."/>
        </authorList>
    </citation>
    <scope>NUCLEOTIDE SEQUENCE [LARGE SCALE GENOMIC DNA]</scope>
    <source>
        <strain evidence="1">Cs-k2</strain>
    </source>
</reference>
<dbReference type="InParanoid" id="A0A419Q3T0"/>
<keyword evidence="2" id="KW-1185">Reference proteome</keyword>
<evidence type="ECO:0000313" key="2">
    <source>
        <dbReference type="Proteomes" id="UP000286415"/>
    </source>
</evidence>
<dbReference type="Proteomes" id="UP000286415">
    <property type="component" value="Unassembled WGS sequence"/>
</dbReference>
<gene>
    <name evidence="1" type="ORF">CSKR_113380</name>
</gene>
<protein>
    <submittedName>
        <fullName evidence="1">Uncharacterized protein</fullName>
    </submittedName>
</protein>
<comment type="caution">
    <text evidence="1">The sequence shown here is derived from an EMBL/GenBank/DDBJ whole genome shotgun (WGS) entry which is preliminary data.</text>
</comment>